<evidence type="ECO:0000256" key="1">
    <source>
        <dbReference type="SAM" id="MobiDB-lite"/>
    </source>
</evidence>
<reference evidence="2 3" key="1">
    <citation type="journal article" date="2019" name="Emerg. Microbes Infect.">
        <title>Comprehensive subspecies identification of 175 nontuberculous mycobacteria species based on 7547 genomic profiles.</title>
        <authorList>
            <person name="Matsumoto Y."/>
            <person name="Kinjo T."/>
            <person name="Motooka D."/>
            <person name="Nabeya D."/>
            <person name="Jung N."/>
            <person name="Uechi K."/>
            <person name="Horii T."/>
            <person name="Iida T."/>
            <person name="Fujita J."/>
            <person name="Nakamura S."/>
        </authorList>
    </citation>
    <scope>NUCLEOTIDE SEQUENCE [LARGE SCALE GENOMIC DNA]</scope>
    <source>
        <strain evidence="2 3">JCM 15296</strain>
    </source>
</reference>
<organism evidence="2 3">
    <name type="scientific">Mycolicibacterium aubagnense</name>
    <dbReference type="NCBI Taxonomy" id="319707"/>
    <lineage>
        <taxon>Bacteria</taxon>
        <taxon>Bacillati</taxon>
        <taxon>Actinomycetota</taxon>
        <taxon>Actinomycetes</taxon>
        <taxon>Mycobacteriales</taxon>
        <taxon>Mycobacteriaceae</taxon>
        <taxon>Mycolicibacterium</taxon>
    </lineage>
</organism>
<gene>
    <name evidence="2" type="ORF">MAUB_56230</name>
</gene>
<keyword evidence="3" id="KW-1185">Reference proteome</keyword>
<dbReference type="EMBL" id="AP022577">
    <property type="protein sequence ID" value="BBX87750.1"/>
    <property type="molecule type" value="Genomic_DNA"/>
</dbReference>
<feature type="region of interest" description="Disordered" evidence="1">
    <location>
        <begin position="164"/>
        <end position="208"/>
    </location>
</feature>
<evidence type="ECO:0000313" key="2">
    <source>
        <dbReference type="EMBL" id="BBX87750.1"/>
    </source>
</evidence>
<dbReference type="Proteomes" id="UP000465609">
    <property type="component" value="Chromosome"/>
</dbReference>
<accession>A0ABM7ILS3</accession>
<protein>
    <submittedName>
        <fullName evidence="2">Uncharacterized protein</fullName>
    </submittedName>
</protein>
<proteinExistence type="predicted"/>
<evidence type="ECO:0000313" key="3">
    <source>
        <dbReference type="Proteomes" id="UP000465609"/>
    </source>
</evidence>
<sequence length="208" mass="22181">MLCDAEIAPDGSVVVIEDVGANGLSGVYVHPDIDGDGGTARALWVHTMGIHECDLVGRLVRVRVFAGSDARGLGVPTFDGRLDIASGVLALGDRHNRTRQLLFGAPAVVPVRVFLGNEIDTIRFGDSESRYPVSGPSEVNVLLPADAGFVHALGYPMPRWSWRRRSRRRGRGSSSGACVNVESPVATRRVSEEPEPAWRGVAPNCGGS</sequence>
<name>A0ABM7ILS3_9MYCO</name>